<comment type="caution">
    <text evidence="4">The sequence shown here is derived from an EMBL/GenBank/DDBJ whole genome shotgun (WGS) entry which is preliminary data.</text>
</comment>
<evidence type="ECO:0000256" key="1">
    <source>
        <dbReference type="ARBA" id="ARBA00022737"/>
    </source>
</evidence>
<dbReference type="Proteomes" id="UP000672934">
    <property type="component" value="Unassembled WGS sequence"/>
</dbReference>
<dbReference type="GO" id="GO:0004792">
    <property type="term" value="F:thiosulfate-cyanide sulfurtransferase activity"/>
    <property type="evidence" value="ECO:0007669"/>
    <property type="project" value="UniProtKB-EC"/>
</dbReference>
<evidence type="ECO:0000259" key="2">
    <source>
        <dbReference type="PROSITE" id="PS50175"/>
    </source>
</evidence>
<gene>
    <name evidence="4" type="primary">glpE_2</name>
    <name evidence="4" type="ORF">LMG31506_05169</name>
</gene>
<dbReference type="RefSeq" id="WP_211950021.1">
    <property type="nucleotide sequence ID" value="NZ_CAJPUY010000022.1"/>
</dbReference>
<keyword evidence="1" id="KW-0677">Repeat</keyword>
<dbReference type="EC" id="2.8.1.1" evidence="4"/>
<dbReference type="CDD" id="cd01533">
    <property type="entry name" value="4RHOD_Repeat_2"/>
    <property type="match status" value="1"/>
</dbReference>
<evidence type="ECO:0000259" key="3">
    <source>
        <dbReference type="PROSITE" id="PS50206"/>
    </source>
</evidence>
<dbReference type="InterPro" id="IPR051126">
    <property type="entry name" value="Thiosulfate_sulfurtransferase"/>
</dbReference>
<feature type="domain" description="Rhodanese" evidence="3">
    <location>
        <begin position="147"/>
        <end position="238"/>
    </location>
</feature>
<protein>
    <submittedName>
        <fullName evidence="4">Thiosulfate sulfurtransferase GlpE</fullName>
        <ecNumber evidence="4">2.8.1.1</ecNumber>
    </submittedName>
</protein>
<dbReference type="CDD" id="cd01535">
    <property type="entry name" value="4RHOD_Repeat_4"/>
    <property type="match status" value="1"/>
</dbReference>
<dbReference type="GO" id="GO:0004190">
    <property type="term" value="F:aspartic-type endopeptidase activity"/>
    <property type="evidence" value="ECO:0007669"/>
    <property type="project" value="InterPro"/>
</dbReference>
<dbReference type="InterPro" id="IPR001307">
    <property type="entry name" value="Thiosulphate_STrfase_CS"/>
</dbReference>
<dbReference type="SMART" id="SM00450">
    <property type="entry name" value="RHOD"/>
    <property type="match status" value="4"/>
</dbReference>
<dbReference type="AlphaFoldDB" id="A0A916IXI1"/>
<feature type="domain" description="Rhodanese" evidence="3">
    <location>
        <begin position="291"/>
        <end position="361"/>
    </location>
</feature>
<proteinExistence type="predicted"/>
<feature type="domain" description="Rhodanese" evidence="3">
    <location>
        <begin position="395"/>
        <end position="483"/>
    </location>
</feature>
<dbReference type="InterPro" id="IPR036873">
    <property type="entry name" value="Rhodanese-like_dom_sf"/>
</dbReference>
<keyword evidence="5" id="KW-1185">Reference proteome</keyword>
<evidence type="ECO:0000313" key="4">
    <source>
        <dbReference type="EMBL" id="CAG2154709.1"/>
    </source>
</evidence>
<keyword evidence="4" id="KW-0808">Transferase</keyword>
<dbReference type="PANTHER" id="PTHR43855:SF1">
    <property type="entry name" value="THIOSULFATE SULFURTRANSFERASE"/>
    <property type="match status" value="1"/>
</dbReference>
<dbReference type="Pfam" id="PF00581">
    <property type="entry name" value="Rhodanese"/>
    <property type="match status" value="4"/>
</dbReference>
<dbReference type="InterPro" id="IPR001995">
    <property type="entry name" value="Peptidase_A2_cat"/>
</dbReference>
<dbReference type="PROSITE" id="PS50175">
    <property type="entry name" value="ASP_PROT_RETROV"/>
    <property type="match status" value="1"/>
</dbReference>
<dbReference type="GO" id="GO:0006508">
    <property type="term" value="P:proteolysis"/>
    <property type="evidence" value="ECO:0007669"/>
    <property type="project" value="InterPro"/>
</dbReference>
<dbReference type="CDD" id="cd01534">
    <property type="entry name" value="4RHOD_Repeat_3"/>
    <property type="match status" value="1"/>
</dbReference>
<name>A0A916IXI1_9BURK</name>
<reference evidence="4" key="1">
    <citation type="submission" date="2021-03" db="EMBL/GenBank/DDBJ databases">
        <authorList>
            <person name="Peeters C."/>
        </authorList>
    </citation>
    <scope>NUCLEOTIDE SEQUENCE</scope>
    <source>
        <strain evidence="4">LMG 31506</strain>
    </source>
</reference>
<feature type="domain" description="Rhodanese" evidence="3">
    <location>
        <begin position="22"/>
        <end position="114"/>
    </location>
</feature>
<sequence>MTASAEQYPLIASQTVRQALLDRREIALLDVREEDPFAQSHPLWAANFPLSRLELEAWARIPRRDTQIVVYGAHDGTDLAPRAASVLRKLGYTDVNLLDGGLDAWIAAGGEVFRDVNVPSKSFGEVVEAKRHTPSLPAPEVKALIDSGADVVVVDARRFDEYQTMSIPTATSVPGAELVLRVRELAPDPSTRVIVNCAGRTRSIIGTQSLINAGLPNPVAALRNGTIGWTLAGQTLDHGASRRAPLEIGEANRQQARQGARAIAARAGVRRIAHAALASLEQPGRTLYRFDVRTPEEYADGHLPGFVNAPGGQLVQETDHSAPVRGARIVLADDDGVRADMSASWLAQMGWDVWVVEPVDAAQRSESGVPRVPAPDAAPVAAVSPATLSAWLDAQDGQTVVLDFTASANYVKRHIPGAWFVIRAQLARALEGIPAARRYVLTCGTSQLARFAAEDLRALTQAEIHVVEGGTLAWLAAGLPVESGETRLAVPRTDRYRRPYEGTDNAAAAMQAYLDWEYGLIAQLDRDGTHFFNVA</sequence>
<dbReference type="Gene3D" id="3.40.250.10">
    <property type="entry name" value="Rhodanese-like domain"/>
    <property type="match status" value="4"/>
</dbReference>
<dbReference type="PROSITE" id="PS50206">
    <property type="entry name" value="RHODANESE_3"/>
    <property type="match status" value="4"/>
</dbReference>
<accession>A0A916IXI1</accession>
<feature type="domain" description="Peptidase A2" evidence="2">
    <location>
        <begin position="141"/>
        <end position="154"/>
    </location>
</feature>
<dbReference type="EMBL" id="CAJPUY010000022">
    <property type="protein sequence ID" value="CAG2154709.1"/>
    <property type="molecule type" value="Genomic_DNA"/>
</dbReference>
<dbReference type="CDD" id="cd01532">
    <property type="entry name" value="4RHOD_Repeat_1"/>
    <property type="match status" value="1"/>
</dbReference>
<organism evidence="4 5">
    <name type="scientific">Cupriavidus yeoncheonensis</name>
    <dbReference type="NCBI Taxonomy" id="1462994"/>
    <lineage>
        <taxon>Bacteria</taxon>
        <taxon>Pseudomonadati</taxon>
        <taxon>Pseudomonadota</taxon>
        <taxon>Betaproteobacteria</taxon>
        <taxon>Burkholderiales</taxon>
        <taxon>Burkholderiaceae</taxon>
        <taxon>Cupriavidus</taxon>
    </lineage>
</organism>
<evidence type="ECO:0000313" key="5">
    <source>
        <dbReference type="Proteomes" id="UP000672934"/>
    </source>
</evidence>
<dbReference type="InterPro" id="IPR001763">
    <property type="entry name" value="Rhodanese-like_dom"/>
</dbReference>
<dbReference type="SUPFAM" id="SSF52821">
    <property type="entry name" value="Rhodanese/Cell cycle control phosphatase"/>
    <property type="match status" value="4"/>
</dbReference>
<dbReference type="PANTHER" id="PTHR43855">
    <property type="entry name" value="THIOSULFATE SULFURTRANSFERASE"/>
    <property type="match status" value="1"/>
</dbReference>
<dbReference type="PROSITE" id="PS00380">
    <property type="entry name" value="RHODANESE_1"/>
    <property type="match status" value="1"/>
</dbReference>